<dbReference type="PANTHER" id="PTHR43581">
    <property type="entry name" value="ATP/GTP PHOSPHATASE"/>
    <property type="match status" value="1"/>
</dbReference>
<dbReference type="EMBL" id="CP016428">
    <property type="protein sequence ID" value="ANW00116.1"/>
    <property type="molecule type" value="Genomic_DNA"/>
</dbReference>
<feature type="domain" description="OLD protein-like TOPRIM" evidence="2">
    <location>
        <begin position="189"/>
        <end position="252"/>
    </location>
</feature>
<keyword evidence="4" id="KW-1185">Reference proteome</keyword>
<dbReference type="Pfam" id="PF20469">
    <property type="entry name" value="OLD-like_TOPRIM"/>
    <property type="match status" value="1"/>
</dbReference>
<reference evidence="3 4" key="1">
    <citation type="submission" date="2016-07" db="EMBL/GenBank/DDBJ databases">
        <title>Complete genome sequence of Bradyrhizobium icense LMTR 13T, a potential inoculant strain isolated from lima bean (Phaseolus lunatus) in Peru.</title>
        <authorList>
            <person name="Ormeno-Orrillo E."/>
            <person name="Duran D."/>
            <person name="Rogel M.A."/>
            <person name="Rey L."/>
            <person name="Imperial J."/>
            <person name="Ruiz-Argueso T."/>
            <person name="Martinez-Romero E."/>
        </authorList>
    </citation>
    <scope>NUCLEOTIDE SEQUENCE [LARGE SCALE GENOMIC DNA]</scope>
    <source>
        <strain evidence="3 4">LMTR 13</strain>
    </source>
</reference>
<dbReference type="InterPro" id="IPR051396">
    <property type="entry name" value="Bact_Antivir_Def_Nuclease"/>
</dbReference>
<dbReference type="InterPro" id="IPR003959">
    <property type="entry name" value="ATPase_AAA_core"/>
</dbReference>
<dbReference type="GO" id="GO:0016887">
    <property type="term" value="F:ATP hydrolysis activity"/>
    <property type="evidence" value="ECO:0007669"/>
    <property type="project" value="InterPro"/>
</dbReference>
<dbReference type="STRING" id="1274631.LMTR13_07865"/>
<evidence type="ECO:0000259" key="2">
    <source>
        <dbReference type="Pfam" id="PF20469"/>
    </source>
</evidence>
<evidence type="ECO:0000259" key="1">
    <source>
        <dbReference type="Pfam" id="PF13304"/>
    </source>
</evidence>
<dbReference type="Proteomes" id="UP000092839">
    <property type="component" value="Chromosome"/>
</dbReference>
<dbReference type="SUPFAM" id="SSF52540">
    <property type="entry name" value="P-loop containing nucleoside triphosphate hydrolases"/>
    <property type="match status" value="1"/>
</dbReference>
<gene>
    <name evidence="3" type="ORF">LMTR13_07865</name>
</gene>
<name>A0A1B1UBS2_9BRAD</name>
<dbReference type="KEGG" id="bic:LMTR13_07865"/>
<protein>
    <submittedName>
        <fullName evidence="3">Uncharacterized protein</fullName>
    </submittedName>
</protein>
<dbReference type="AlphaFoldDB" id="A0A1B1UBS2"/>
<dbReference type="Pfam" id="PF13304">
    <property type="entry name" value="AAA_21"/>
    <property type="match status" value="1"/>
</dbReference>
<accession>A0A1B1UBS2</accession>
<dbReference type="Gene3D" id="3.40.50.300">
    <property type="entry name" value="P-loop containing nucleotide triphosphate hydrolases"/>
    <property type="match status" value="1"/>
</dbReference>
<organism evidence="3 4">
    <name type="scientific">Bradyrhizobium icense</name>
    <dbReference type="NCBI Taxonomy" id="1274631"/>
    <lineage>
        <taxon>Bacteria</taxon>
        <taxon>Pseudomonadati</taxon>
        <taxon>Pseudomonadota</taxon>
        <taxon>Alphaproteobacteria</taxon>
        <taxon>Hyphomicrobiales</taxon>
        <taxon>Nitrobacteraceae</taxon>
        <taxon>Bradyrhizobium</taxon>
    </lineage>
</organism>
<dbReference type="PANTHER" id="PTHR43581:SF4">
    <property type="entry name" value="ATP_GTP PHOSPHATASE"/>
    <property type="match status" value="1"/>
</dbReference>
<dbReference type="InterPro" id="IPR034139">
    <property type="entry name" value="TOPRIM_OLD"/>
</dbReference>
<feature type="domain" description="ATPase AAA-type core" evidence="1">
    <location>
        <begin position="35"/>
        <end position="135"/>
    </location>
</feature>
<sequence>MNRMSNQSYFDSQLATSIAHYFVDPQNKAKFIEKLREVDPLSTEFSTDNLGGRNVMLYRGPSKRPHVLSDTGDGITNLIRIIFALVTSNPGDCLIIDEPELSLHPQLQRNLYRMLMSYSHDRQIVVVTHSPHFVNWKEISANSRLFRVYLNEDGNSIIASPSKESFSAVKAHANVTSRKFYDAVCKELFFADAALLVEGSDDVHYLDNYLEATGQQPLPFMGYGCGGASVIRSWMRLCLDLGIRCAAIFDGDKKSDYEKAMEEFKSEAAMARSFLLFKDDIRDKHKRDEANSETKEILKIGVFNRKGQIHLENVDLLASLLRQIREFLLPQ</sequence>
<proteinExistence type="predicted"/>
<evidence type="ECO:0000313" key="3">
    <source>
        <dbReference type="EMBL" id="ANW00116.1"/>
    </source>
</evidence>
<dbReference type="GO" id="GO:0005524">
    <property type="term" value="F:ATP binding"/>
    <property type="evidence" value="ECO:0007669"/>
    <property type="project" value="InterPro"/>
</dbReference>
<dbReference type="InterPro" id="IPR027417">
    <property type="entry name" value="P-loop_NTPase"/>
</dbReference>
<evidence type="ECO:0000313" key="4">
    <source>
        <dbReference type="Proteomes" id="UP000092839"/>
    </source>
</evidence>